<evidence type="ECO:0000256" key="2">
    <source>
        <dbReference type="SAM" id="Phobius"/>
    </source>
</evidence>
<reference evidence="3 4" key="1">
    <citation type="submission" date="2017-02" db="EMBL/GenBank/DDBJ databases">
        <authorList>
            <person name="Peterson S.W."/>
        </authorList>
    </citation>
    <scope>NUCLEOTIDE SEQUENCE [LARGE SCALE GENOMIC DNA]</scope>
    <source>
        <strain evidence="3 4">2B3F</strain>
    </source>
</reference>
<evidence type="ECO:0000313" key="3">
    <source>
        <dbReference type="EMBL" id="SJN23068.1"/>
    </source>
</evidence>
<feature type="transmembrane region" description="Helical" evidence="2">
    <location>
        <begin position="56"/>
        <end position="77"/>
    </location>
</feature>
<feature type="region of interest" description="Disordered" evidence="1">
    <location>
        <begin position="1"/>
        <end position="31"/>
    </location>
</feature>
<keyword evidence="2" id="KW-0812">Transmembrane</keyword>
<evidence type="ECO:0000256" key="1">
    <source>
        <dbReference type="SAM" id="MobiDB-lite"/>
    </source>
</evidence>
<sequence length="294" mass="29823">MLAAARRVERDHAHGVTPASHGVTPAGHGSTAADLAAGATHRQSVAMAAQGVSGRFVVAGLGVLVLAAGALAAVWVAGDPSDAASSPDLADARSIVADAESEADPAASAESAGAASAAVAAENGAAIRALRRQGWAVPSLQTVGLRPHGLEVASDQDVVEVSVDWSDEERSVHVRECRSAGESAVPAACPGQDSAPAATEGTLPVGVTYHVTADDGTDTWTAVLPVGQARYVVTSDMPRERVEQLLSMMVLSERSSVADDLGDPDEITDRLERGIDRLFGSMGLSTGVARGPGL</sequence>
<dbReference type="EMBL" id="FUKP01000028">
    <property type="protein sequence ID" value="SJN23068.1"/>
    <property type="molecule type" value="Genomic_DNA"/>
</dbReference>
<keyword evidence="2" id="KW-1133">Transmembrane helix</keyword>
<name>A0A1R4ITN9_9MICC</name>
<evidence type="ECO:0000313" key="4">
    <source>
        <dbReference type="Proteomes" id="UP000196230"/>
    </source>
</evidence>
<proteinExistence type="predicted"/>
<organism evidence="3 4">
    <name type="scientific">Micrococcus lylae</name>
    <dbReference type="NCBI Taxonomy" id="1273"/>
    <lineage>
        <taxon>Bacteria</taxon>
        <taxon>Bacillati</taxon>
        <taxon>Actinomycetota</taxon>
        <taxon>Actinomycetes</taxon>
        <taxon>Micrococcales</taxon>
        <taxon>Micrococcaceae</taxon>
        <taxon>Micrococcus</taxon>
    </lineage>
</organism>
<dbReference type="Proteomes" id="UP000196230">
    <property type="component" value="Unassembled WGS sequence"/>
</dbReference>
<dbReference type="AlphaFoldDB" id="A0A1R4ITN9"/>
<protein>
    <submittedName>
        <fullName evidence="3">Uncharacterized protein</fullName>
    </submittedName>
</protein>
<keyword evidence="2" id="KW-0472">Membrane</keyword>
<feature type="compositionally biased region" description="Basic and acidic residues" evidence="1">
    <location>
        <begin position="1"/>
        <end position="14"/>
    </location>
</feature>
<accession>A0A1R4ITN9</accession>
<gene>
    <name evidence="3" type="ORF">FM125_04445</name>
</gene>